<proteinExistence type="predicted"/>
<evidence type="ECO:0000256" key="1">
    <source>
        <dbReference type="SAM" id="MobiDB-lite"/>
    </source>
</evidence>
<accession>A0A426ZN19</accession>
<organism evidence="2 3">
    <name type="scientific">Ensete ventricosum</name>
    <name type="common">Abyssinian banana</name>
    <name type="synonym">Musa ensete</name>
    <dbReference type="NCBI Taxonomy" id="4639"/>
    <lineage>
        <taxon>Eukaryota</taxon>
        <taxon>Viridiplantae</taxon>
        <taxon>Streptophyta</taxon>
        <taxon>Embryophyta</taxon>
        <taxon>Tracheophyta</taxon>
        <taxon>Spermatophyta</taxon>
        <taxon>Magnoliopsida</taxon>
        <taxon>Liliopsida</taxon>
        <taxon>Zingiberales</taxon>
        <taxon>Musaceae</taxon>
        <taxon>Ensete</taxon>
    </lineage>
</organism>
<dbReference type="EMBL" id="AMZH03005855">
    <property type="protein sequence ID" value="RRT65321.1"/>
    <property type="molecule type" value="Genomic_DNA"/>
</dbReference>
<name>A0A426ZN19_ENSVE</name>
<comment type="caution">
    <text evidence="2">The sequence shown here is derived from an EMBL/GenBank/DDBJ whole genome shotgun (WGS) entry which is preliminary data.</text>
</comment>
<feature type="compositionally biased region" description="Basic residues" evidence="1">
    <location>
        <begin position="68"/>
        <end position="84"/>
    </location>
</feature>
<feature type="region of interest" description="Disordered" evidence="1">
    <location>
        <begin position="51"/>
        <end position="88"/>
    </location>
</feature>
<feature type="compositionally biased region" description="Basic and acidic residues" evidence="1">
    <location>
        <begin position="51"/>
        <end position="67"/>
    </location>
</feature>
<evidence type="ECO:0000313" key="3">
    <source>
        <dbReference type="Proteomes" id="UP000287651"/>
    </source>
</evidence>
<reference evidence="2 3" key="1">
    <citation type="journal article" date="2014" name="Agronomy (Basel)">
        <title>A Draft Genome Sequence for Ensete ventricosum, the Drought-Tolerant Tree Against Hunger.</title>
        <authorList>
            <person name="Harrison J."/>
            <person name="Moore K.A."/>
            <person name="Paszkiewicz K."/>
            <person name="Jones T."/>
            <person name="Grant M."/>
            <person name="Ambacheew D."/>
            <person name="Muzemil S."/>
            <person name="Studholme D.J."/>
        </authorList>
    </citation>
    <scope>NUCLEOTIDE SEQUENCE [LARGE SCALE GENOMIC DNA]</scope>
</reference>
<dbReference type="Proteomes" id="UP000287651">
    <property type="component" value="Unassembled WGS sequence"/>
</dbReference>
<sequence>MYRSNKGSVWVARFAISICTTRYGRYIPVRQVTSTRTARYWSVPQKIDRRRPIEGEIDHRQSIEGEKGKKKKKRERRKKKKRKEKKDIPSIVLARGSLVCHCRPRPLFLPREKMKRLPARGERSRRHRRAFHFVF</sequence>
<gene>
    <name evidence="2" type="ORF">B296_00030780</name>
</gene>
<dbReference type="AlphaFoldDB" id="A0A426ZN19"/>
<protein>
    <submittedName>
        <fullName evidence="2">Uncharacterized protein</fullName>
    </submittedName>
</protein>
<evidence type="ECO:0000313" key="2">
    <source>
        <dbReference type="EMBL" id="RRT65321.1"/>
    </source>
</evidence>